<dbReference type="OrthoDB" id="6115658at2759"/>
<dbReference type="AlphaFoldDB" id="R7VFE3"/>
<feature type="transmembrane region" description="Helical" evidence="1">
    <location>
        <begin position="235"/>
        <end position="256"/>
    </location>
</feature>
<dbReference type="EnsemblMetazoa" id="CapteT219556">
    <property type="protein sequence ID" value="CapteP219556"/>
    <property type="gene ID" value="CapteG219556"/>
</dbReference>
<feature type="transmembrane region" description="Helical" evidence="1">
    <location>
        <begin position="268"/>
        <end position="288"/>
    </location>
</feature>
<name>R7VFE3_CAPTE</name>
<evidence type="ECO:0000313" key="4">
    <source>
        <dbReference type="Proteomes" id="UP000014760"/>
    </source>
</evidence>
<feature type="transmembrane region" description="Helical" evidence="1">
    <location>
        <begin position="105"/>
        <end position="132"/>
    </location>
</feature>
<gene>
    <name evidence="2" type="ORF">CAPTEDRAFT_219556</name>
</gene>
<reference evidence="2 4" key="2">
    <citation type="journal article" date="2013" name="Nature">
        <title>Insights into bilaterian evolution from three spiralian genomes.</title>
        <authorList>
            <person name="Simakov O."/>
            <person name="Marletaz F."/>
            <person name="Cho S.J."/>
            <person name="Edsinger-Gonzales E."/>
            <person name="Havlak P."/>
            <person name="Hellsten U."/>
            <person name="Kuo D.H."/>
            <person name="Larsson T."/>
            <person name="Lv J."/>
            <person name="Arendt D."/>
            <person name="Savage R."/>
            <person name="Osoegawa K."/>
            <person name="de Jong P."/>
            <person name="Grimwood J."/>
            <person name="Chapman J.A."/>
            <person name="Shapiro H."/>
            <person name="Aerts A."/>
            <person name="Otillar R.P."/>
            <person name="Terry A.Y."/>
            <person name="Boore J.L."/>
            <person name="Grigoriev I.V."/>
            <person name="Lindberg D.R."/>
            <person name="Seaver E.C."/>
            <person name="Weisblat D.A."/>
            <person name="Putnam N.H."/>
            <person name="Rokhsar D.S."/>
        </authorList>
    </citation>
    <scope>NUCLEOTIDE SEQUENCE</scope>
    <source>
        <strain evidence="2 4">I ESC-2004</strain>
    </source>
</reference>
<evidence type="ECO:0000313" key="3">
    <source>
        <dbReference type="EnsemblMetazoa" id="CapteP219556"/>
    </source>
</evidence>
<feature type="transmembrane region" description="Helical" evidence="1">
    <location>
        <begin position="144"/>
        <end position="164"/>
    </location>
</feature>
<accession>R7VFE3</accession>
<feature type="transmembrane region" description="Helical" evidence="1">
    <location>
        <begin position="184"/>
        <end position="214"/>
    </location>
</feature>
<dbReference type="Proteomes" id="UP000014760">
    <property type="component" value="Unassembled WGS sequence"/>
</dbReference>
<reference evidence="4" key="1">
    <citation type="submission" date="2012-12" db="EMBL/GenBank/DDBJ databases">
        <authorList>
            <person name="Hellsten U."/>
            <person name="Grimwood J."/>
            <person name="Chapman J.A."/>
            <person name="Shapiro H."/>
            <person name="Aerts A."/>
            <person name="Otillar R.P."/>
            <person name="Terry A.Y."/>
            <person name="Boore J.L."/>
            <person name="Simakov O."/>
            <person name="Marletaz F."/>
            <person name="Cho S.-J."/>
            <person name="Edsinger-Gonzales E."/>
            <person name="Havlak P."/>
            <person name="Kuo D.-H."/>
            <person name="Larsson T."/>
            <person name="Lv J."/>
            <person name="Arendt D."/>
            <person name="Savage R."/>
            <person name="Osoegawa K."/>
            <person name="de Jong P."/>
            <person name="Lindberg D.R."/>
            <person name="Seaver E.C."/>
            <person name="Weisblat D.A."/>
            <person name="Putnam N.H."/>
            <person name="Grigoriev I.V."/>
            <person name="Rokhsar D.S."/>
        </authorList>
    </citation>
    <scope>NUCLEOTIDE SEQUENCE</scope>
    <source>
        <strain evidence="4">I ESC-2004</strain>
    </source>
</reference>
<dbReference type="HOGENOM" id="CLU_744415_0_0_1"/>
<reference evidence="3" key="3">
    <citation type="submission" date="2015-06" db="UniProtKB">
        <authorList>
            <consortium name="EnsemblMetazoa"/>
        </authorList>
    </citation>
    <scope>IDENTIFICATION</scope>
</reference>
<dbReference type="EMBL" id="KB292570">
    <property type="protein sequence ID" value="ELU17334.1"/>
    <property type="molecule type" value="Genomic_DNA"/>
</dbReference>
<sequence length="372" mass="41015">MADDEQAMEENLYAIRDGHWKCQIQYAGVAASGVTVLAHITLITYLNMHSVGAAAGLSPGKWPLTERCFLHMALINSLFGCGQLLDLLRICAMQSTAPSTECKGFAVVFHARVISECQMAVIAVCLACVLYSKSRPLNLGSYQWRLFVPMDLLPVCLSVSLMFVPDLMGHGGPWCFISIHSDLGLVYTRALVCVICVLWVGCLVTSVVIVCLVSKRRKESAIGEVGLNALRTAESLLVFVPLSFVNLFILILALAWSVYDNLPHDLELAVVTISNLHGVFYCFAYGLIQRYCTIITLPTPKKPSAGLQLQELNSMESARERGVMNIHESMARLDARQLEAEQRTVEREASPGRSSDANQAFTNLHYVEDIEI</sequence>
<organism evidence="2">
    <name type="scientific">Capitella teleta</name>
    <name type="common">Polychaete worm</name>
    <dbReference type="NCBI Taxonomy" id="283909"/>
    <lineage>
        <taxon>Eukaryota</taxon>
        <taxon>Metazoa</taxon>
        <taxon>Spiralia</taxon>
        <taxon>Lophotrochozoa</taxon>
        <taxon>Annelida</taxon>
        <taxon>Polychaeta</taxon>
        <taxon>Sedentaria</taxon>
        <taxon>Scolecida</taxon>
        <taxon>Capitellidae</taxon>
        <taxon>Capitella</taxon>
    </lineage>
</organism>
<keyword evidence="1" id="KW-1133">Transmembrane helix</keyword>
<evidence type="ECO:0000256" key="1">
    <source>
        <dbReference type="SAM" id="Phobius"/>
    </source>
</evidence>
<keyword evidence="4" id="KW-1185">Reference proteome</keyword>
<evidence type="ECO:0008006" key="5">
    <source>
        <dbReference type="Google" id="ProtNLM"/>
    </source>
</evidence>
<keyword evidence="1" id="KW-0472">Membrane</keyword>
<proteinExistence type="predicted"/>
<feature type="transmembrane region" description="Helical" evidence="1">
    <location>
        <begin position="26"/>
        <end position="47"/>
    </location>
</feature>
<protein>
    <recommendedName>
        <fullName evidence="5">G-protein coupled receptors family 1 profile domain-containing protein</fullName>
    </recommendedName>
</protein>
<keyword evidence="1" id="KW-0812">Transmembrane</keyword>
<dbReference type="EMBL" id="AMQN01004089">
    <property type="status" value="NOT_ANNOTATED_CDS"/>
    <property type="molecule type" value="Genomic_DNA"/>
</dbReference>
<evidence type="ECO:0000313" key="2">
    <source>
        <dbReference type="EMBL" id="ELU17334.1"/>
    </source>
</evidence>